<feature type="domain" description="Tyr recombinase" evidence="5">
    <location>
        <begin position="240"/>
        <end position="453"/>
    </location>
</feature>
<dbReference type="Proteomes" id="UP001612928">
    <property type="component" value="Unassembled WGS sequence"/>
</dbReference>
<dbReference type="InterPro" id="IPR013762">
    <property type="entry name" value="Integrase-like_cat_sf"/>
</dbReference>
<evidence type="ECO:0000259" key="5">
    <source>
        <dbReference type="PROSITE" id="PS51898"/>
    </source>
</evidence>
<feature type="region of interest" description="Disordered" evidence="4">
    <location>
        <begin position="309"/>
        <end position="333"/>
    </location>
</feature>
<evidence type="ECO:0000313" key="7">
    <source>
        <dbReference type="Proteomes" id="UP001612928"/>
    </source>
</evidence>
<dbReference type="RefSeq" id="WP_397019010.1">
    <property type="nucleotide sequence ID" value="NZ_JBITMB010000001.1"/>
</dbReference>
<dbReference type="PANTHER" id="PTHR30349">
    <property type="entry name" value="PHAGE INTEGRASE-RELATED"/>
    <property type="match status" value="1"/>
</dbReference>
<comment type="caution">
    <text evidence="6">The sequence shown here is derived from an EMBL/GenBank/DDBJ whole genome shotgun (WGS) entry which is preliminary data.</text>
</comment>
<dbReference type="InterPro" id="IPR002104">
    <property type="entry name" value="Integrase_catalytic"/>
</dbReference>
<evidence type="ECO:0000256" key="3">
    <source>
        <dbReference type="ARBA" id="ARBA00023172"/>
    </source>
</evidence>
<dbReference type="SUPFAM" id="SSF56349">
    <property type="entry name" value="DNA breaking-rejoining enzymes"/>
    <property type="match status" value="1"/>
</dbReference>
<feature type="compositionally biased region" description="Basic and acidic residues" evidence="4">
    <location>
        <begin position="318"/>
        <end position="327"/>
    </location>
</feature>
<sequence>MTTSYKVKFWDIRTNTRSDGTGKKPRIVSHTVRWTVGNREKSSTFKTKGLAESFLSDLRQAAKKGEAFDLDSGLPASMVKAKDARTWYSFAVAYVHAWWPHAAAKSREGMTDALANITPVLTKDVAGRPDDETIRKALREYSFLPEDRRPAPTPETAKAVRWIEAASLPLSALEEAKHTRAVLETLALRMDGKAAATSTYRRKRAVFHHVLEYAVELEELSANPLHKVKLRKIKATGEIDRRSVVNPSQARELLTAVTYVGRSRGQMMMAMFACMYFGGLRPGEASALRQKDCDLPERGWGRLTLEKTMPETNSRYTDSGESRDERGLKHREQKATRLVPIPPELVKILRQHIGEHGVADDGRLFRTSSGKPFPGSTVSKVWREARTFAFTPDQVASPLAGRPYDLRHAAVSLWLNAGVHAPEAAERAGHGVDVMLRVYAKCIDGQREVANQRILDALVA</sequence>
<dbReference type="InterPro" id="IPR011010">
    <property type="entry name" value="DNA_brk_join_enz"/>
</dbReference>
<organism evidence="6 7">
    <name type="scientific">Nonomuraea indica</name>
    <dbReference type="NCBI Taxonomy" id="1581193"/>
    <lineage>
        <taxon>Bacteria</taxon>
        <taxon>Bacillati</taxon>
        <taxon>Actinomycetota</taxon>
        <taxon>Actinomycetes</taxon>
        <taxon>Streptosporangiales</taxon>
        <taxon>Streptosporangiaceae</taxon>
        <taxon>Nonomuraea</taxon>
    </lineage>
</organism>
<dbReference type="InterPro" id="IPR050090">
    <property type="entry name" value="Tyrosine_recombinase_XerCD"/>
</dbReference>
<accession>A0ABW7ZY49</accession>
<dbReference type="PANTHER" id="PTHR30349:SF64">
    <property type="entry name" value="PROPHAGE INTEGRASE INTD-RELATED"/>
    <property type="match status" value="1"/>
</dbReference>
<keyword evidence="2" id="KW-0238">DNA-binding</keyword>
<evidence type="ECO:0000313" key="6">
    <source>
        <dbReference type="EMBL" id="MFI7439424.1"/>
    </source>
</evidence>
<gene>
    <name evidence="6" type="ORF">ACIBP5_05595</name>
</gene>
<evidence type="ECO:0000256" key="2">
    <source>
        <dbReference type="ARBA" id="ARBA00023125"/>
    </source>
</evidence>
<dbReference type="Gene3D" id="1.10.150.130">
    <property type="match status" value="1"/>
</dbReference>
<protein>
    <submittedName>
        <fullName evidence="6">Tyrosine-type recombinase/integrase</fullName>
    </submittedName>
</protein>
<evidence type="ECO:0000256" key="4">
    <source>
        <dbReference type="SAM" id="MobiDB-lite"/>
    </source>
</evidence>
<dbReference type="InterPro" id="IPR010998">
    <property type="entry name" value="Integrase_recombinase_N"/>
</dbReference>
<keyword evidence="3" id="KW-0233">DNA recombination</keyword>
<proteinExistence type="inferred from homology"/>
<evidence type="ECO:0000256" key="1">
    <source>
        <dbReference type="ARBA" id="ARBA00008857"/>
    </source>
</evidence>
<comment type="similarity">
    <text evidence="1">Belongs to the 'phage' integrase family.</text>
</comment>
<reference evidence="6 7" key="1">
    <citation type="submission" date="2024-10" db="EMBL/GenBank/DDBJ databases">
        <title>The Natural Products Discovery Center: Release of the First 8490 Sequenced Strains for Exploring Actinobacteria Biosynthetic Diversity.</title>
        <authorList>
            <person name="Kalkreuter E."/>
            <person name="Kautsar S.A."/>
            <person name="Yang D."/>
            <person name="Bader C.D."/>
            <person name="Teijaro C.N."/>
            <person name="Fluegel L."/>
            <person name="Davis C.M."/>
            <person name="Simpson J.R."/>
            <person name="Lauterbach L."/>
            <person name="Steele A.D."/>
            <person name="Gui C."/>
            <person name="Meng S."/>
            <person name="Li G."/>
            <person name="Viehrig K."/>
            <person name="Ye F."/>
            <person name="Su P."/>
            <person name="Kiefer A.F."/>
            <person name="Nichols A."/>
            <person name="Cepeda A.J."/>
            <person name="Yan W."/>
            <person name="Fan B."/>
            <person name="Jiang Y."/>
            <person name="Adhikari A."/>
            <person name="Zheng C.-J."/>
            <person name="Schuster L."/>
            <person name="Cowan T.M."/>
            <person name="Smanski M.J."/>
            <person name="Chevrette M.G."/>
            <person name="De Carvalho L.P.S."/>
            <person name="Shen B."/>
        </authorList>
    </citation>
    <scope>NUCLEOTIDE SEQUENCE [LARGE SCALE GENOMIC DNA]</scope>
    <source>
        <strain evidence="6 7">NPDC049503</strain>
    </source>
</reference>
<keyword evidence="7" id="KW-1185">Reference proteome</keyword>
<name>A0ABW7ZY49_9ACTN</name>
<dbReference type="EMBL" id="JBITMB010000001">
    <property type="protein sequence ID" value="MFI7439424.1"/>
    <property type="molecule type" value="Genomic_DNA"/>
</dbReference>
<dbReference type="Gene3D" id="1.10.443.10">
    <property type="entry name" value="Intergrase catalytic core"/>
    <property type="match status" value="1"/>
</dbReference>
<dbReference type="Pfam" id="PF00589">
    <property type="entry name" value="Phage_integrase"/>
    <property type="match status" value="1"/>
</dbReference>
<dbReference type="PROSITE" id="PS51898">
    <property type="entry name" value="TYR_RECOMBINASE"/>
    <property type="match status" value="1"/>
</dbReference>